<accession>A0A0B1ZLZ3</accession>
<gene>
    <name evidence="4" type="ORF">LK12_16980</name>
</gene>
<name>A0A0B1ZLZ3_9SPHN</name>
<dbReference type="Pfam" id="PF09917">
    <property type="entry name" value="DUF2147"/>
    <property type="match status" value="1"/>
</dbReference>
<organism evidence="4 5">
    <name type="scientific">Novosphingobium malaysiense</name>
    <dbReference type="NCBI Taxonomy" id="1348853"/>
    <lineage>
        <taxon>Bacteria</taxon>
        <taxon>Pseudomonadati</taxon>
        <taxon>Pseudomonadota</taxon>
        <taxon>Alphaproteobacteria</taxon>
        <taxon>Sphingomonadales</taxon>
        <taxon>Sphingomonadaceae</taxon>
        <taxon>Novosphingobium</taxon>
    </lineage>
</organism>
<dbReference type="InterPro" id="IPR019223">
    <property type="entry name" value="DUF2147"/>
</dbReference>
<keyword evidence="2" id="KW-0732">Signal</keyword>
<keyword evidence="5" id="KW-1185">Reference proteome</keyword>
<dbReference type="AlphaFoldDB" id="A0A0B1ZLZ3"/>
<comment type="caution">
    <text evidence="4">The sequence shown here is derived from an EMBL/GenBank/DDBJ whole genome shotgun (WGS) entry which is preliminary data.</text>
</comment>
<sequence length="143" mass="15476">MKRISMAAACALACMGVSQTARAQSGVLGRWLTDDGAGVVKIESCGRTLCGKLVSVRDPKAPDRDINNPDPDKRQRPLVGISILTGLVRDDDGWGDGRVYDPKAGRSYRASISLAEDGRLDVTGCVLFLCRTKHWTRLEEKSG</sequence>
<evidence type="ECO:0000256" key="1">
    <source>
        <dbReference type="SAM" id="MobiDB-lite"/>
    </source>
</evidence>
<evidence type="ECO:0000313" key="5">
    <source>
        <dbReference type="Proteomes" id="UP000031057"/>
    </source>
</evidence>
<dbReference type="EMBL" id="JTDI01000005">
    <property type="protein sequence ID" value="KHK90310.1"/>
    <property type="molecule type" value="Genomic_DNA"/>
</dbReference>
<dbReference type="RefSeq" id="WP_039286514.1">
    <property type="nucleotide sequence ID" value="NZ_JTDI01000005.1"/>
</dbReference>
<proteinExistence type="predicted"/>
<feature type="compositionally biased region" description="Basic and acidic residues" evidence="1">
    <location>
        <begin position="58"/>
        <end position="75"/>
    </location>
</feature>
<protein>
    <recommendedName>
        <fullName evidence="3">DUF2147 domain-containing protein</fullName>
    </recommendedName>
</protein>
<evidence type="ECO:0000313" key="4">
    <source>
        <dbReference type="EMBL" id="KHK90310.1"/>
    </source>
</evidence>
<dbReference type="Proteomes" id="UP000031057">
    <property type="component" value="Unassembled WGS sequence"/>
</dbReference>
<dbReference type="Gene3D" id="2.40.128.520">
    <property type="match status" value="1"/>
</dbReference>
<feature type="signal peptide" evidence="2">
    <location>
        <begin position="1"/>
        <end position="23"/>
    </location>
</feature>
<dbReference type="PANTHER" id="PTHR36919:SF2">
    <property type="entry name" value="BLL6627 PROTEIN"/>
    <property type="match status" value="1"/>
</dbReference>
<dbReference type="STRING" id="1348853.LK12_16980"/>
<feature type="domain" description="DUF2147" evidence="3">
    <location>
        <begin position="29"/>
        <end position="137"/>
    </location>
</feature>
<feature type="chain" id="PRO_5002065200" description="DUF2147 domain-containing protein" evidence="2">
    <location>
        <begin position="24"/>
        <end position="143"/>
    </location>
</feature>
<evidence type="ECO:0000259" key="3">
    <source>
        <dbReference type="Pfam" id="PF09917"/>
    </source>
</evidence>
<dbReference type="PANTHER" id="PTHR36919">
    <property type="entry name" value="BLR1215 PROTEIN"/>
    <property type="match status" value="1"/>
</dbReference>
<evidence type="ECO:0000256" key="2">
    <source>
        <dbReference type="SAM" id="SignalP"/>
    </source>
</evidence>
<reference evidence="4 5" key="1">
    <citation type="submission" date="2014-10" db="EMBL/GenBank/DDBJ databases">
        <title>Genome sequence of Novosphingobium malaysiense MUSC 273(T).</title>
        <authorList>
            <person name="Lee L.-H."/>
        </authorList>
    </citation>
    <scope>NUCLEOTIDE SEQUENCE [LARGE SCALE GENOMIC DNA]</scope>
    <source>
        <strain evidence="4 5">MUSC 273</strain>
    </source>
</reference>
<feature type="region of interest" description="Disordered" evidence="1">
    <location>
        <begin position="58"/>
        <end position="77"/>
    </location>
</feature>